<feature type="compositionally biased region" description="Basic and acidic residues" evidence="1">
    <location>
        <begin position="97"/>
        <end position="112"/>
    </location>
</feature>
<feature type="compositionally biased region" description="Basic and acidic residues" evidence="1">
    <location>
        <begin position="31"/>
        <end position="45"/>
    </location>
</feature>
<feature type="compositionally biased region" description="Basic and acidic residues" evidence="1">
    <location>
        <begin position="7"/>
        <end position="20"/>
    </location>
</feature>
<accession>A0AAV1C1Z8</accession>
<keyword evidence="3" id="KW-1185">Reference proteome</keyword>
<protein>
    <submittedName>
        <fullName evidence="2">OLC1v1023021C1</fullName>
    </submittedName>
</protein>
<evidence type="ECO:0000313" key="3">
    <source>
        <dbReference type="Proteomes" id="UP001161247"/>
    </source>
</evidence>
<name>A0AAV1C1Z8_OLDCO</name>
<proteinExistence type="predicted"/>
<organism evidence="2 3">
    <name type="scientific">Oldenlandia corymbosa var. corymbosa</name>
    <dbReference type="NCBI Taxonomy" id="529605"/>
    <lineage>
        <taxon>Eukaryota</taxon>
        <taxon>Viridiplantae</taxon>
        <taxon>Streptophyta</taxon>
        <taxon>Embryophyta</taxon>
        <taxon>Tracheophyta</taxon>
        <taxon>Spermatophyta</taxon>
        <taxon>Magnoliopsida</taxon>
        <taxon>eudicotyledons</taxon>
        <taxon>Gunneridae</taxon>
        <taxon>Pentapetalae</taxon>
        <taxon>asterids</taxon>
        <taxon>lamiids</taxon>
        <taxon>Gentianales</taxon>
        <taxon>Rubiaceae</taxon>
        <taxon>Rubioideae</taxon>
        <taxon>Spermacoceae</taxon>
        <taxon>Hedyotis-Oldenlandia complex</taxon>
        <taxon>Oldenlandia</taxon>
    </lineage>
</organism>
<evidence type="ECO:0000313" key="2">
    <source>
        <dbReference type="EMBL" id="CAI9088633.1"/>
    </source>
</evidence>
<dbReference type="EMBL" id="OX459118">
    <property type="protein sequence ID" value="CAI9088633.1"/>
    <property type="molecule type" value="Genomic_DNA"/>
</dbReference>
<dbReference type="AlphaFoldDB" id="A0AAV1C1Z8"/>
<reference evidence="2" key="1">
    <citation type="submission" date="2023-03" db="EMBL/GenBank/DDBJ databases">
        <authorList>
            <person name="Julca I."/>
        </authorList>
    </citation>
    <scope>NUCLEOTIDE SEQUENCE</scope>
</reference>
<evidence type="ECO:0000256" key="1">
    <source>
        <dbReference type="SAM" id="MobiDB-lite"/>
    </source>
</evidence>
<feature type="region of interest" description="Disordered" evidence="1">
    <location>
        <begin position="1"/>
        <end position="112"/>
    </location>
</feature>
<dbReference type="Proteomes" id="UP001161247">
    <property type="component" value="Chromosome 1"/>
</dbReference>
<feature type="compositionally biased region" description="Basic and acidic residues" evidence="1">
    <location>
        <begin position="70"/>
        <end position="79"/>
    </location>
</feature>
<gene>
    <name evidence="2" type="ORF">OLC1_LOCUS1161</name>
</gene>
<sequence>MNLFKPSQDHAEVSDQHEQENPGAENVGGGKEMRGDNVKREDDVGSSRVSYTPHDLSPLLSEENQQQEQGVRKSDRPRNPLDGGGGGGQPGVPAAEQWDHHISKGEEGGQKR</sequence>